<sequence>MELSYHQEGDYLIPDLIYGDDKQYSIGKYGSLRRKLLKEHRPTLYNSLRLSGKLLPHLADVDNVLEHIELLIKRLAKAEDVTENLKSRDQMAWVGAMNNIKARAEEIVYQEIVYP</sequence>
<organism evidence="1">
    <name type="scientific">bioreactor metagenome</name>
    <dbReference type="NCBI Taxonomy" id="1076179"/>
    <lineage>
        <taxon>unclassified sequences</taxon>
        <taxon>metagenomes</taxon>
        <taxon>ecological metagenomes</taxon>
    </lineage>
</organism>
<gene>
    <name evidence="1" type="ORF">SDC9_90028</name>
</gene>
<comment type="caution">
    <text evidence="1">The sequence shown here is derived from an EMBL/GenBank/DDBJ whole genome shotgun (WGS) entry which is preliminary data.</text>
</comment>
<reference evidence="1" key="1">
    <citation type="submission" date="2019-08" db="EMBL/GenBank/DDBJ databases">
        <authorList>
            <person name="Kucharzyk K."/>
            <person name="Murdoch R.W."/>
            <person name="Higgins S."/>
            <person name="Loffler F."/>
        </authorList>
    </citation>
    <scope>NUCLEOTIDE SEQUENCE</scope>
</reference>
<protein>
    <recommendedName>
        <fullName evidence="2">TnpV protein</fullName>
    </recommendedName>
</protein>
<dbReference type="EMBL" id="VSSQ01010072">
    <property type="protein sequence ID" value="MPM43355.1"/>
    <property type="molecule type" value="Genomic_DNA"/>
</dbReference>
<name>A0A644ZR37_9ZZZZ</name>
<dbReference type="AlphaFoldDB" id="A0A644ZR37"/>
<evidence type="ECO:0000313" key="1">
    <source>
        <dbReference type="EMBL" id="MPM43355.1"/>
    </source>
</evidence>
<dbReference type="Pfam" id="PF14198">
    <property type="entry name" value="TnpV"/>
    <property type="match status" value="1"/>
</dbReference>
<dbReference type="InterPro" id="IPR026989">
    <property type="entry name" value="TnpV"/>
</dbReference>
<proteinExistence type="predicted"/>
<accession>A0A644ZR37</accession>
<evidence type="ECO:0008006" key="2">
    <source>
        <dbReference type="Google" id="ProtNLM"/>
    </source>
</evidence>